<organism evidence="5 6">
    <name type="scientific">Hucho hucho</name>
    <name type="common">huchen</name>
    <dbReference type="NCBI Taxonomy" id="62062"/>
    <lineage>
        <taxon>Eukaryota</taxon>
        <taxon>Metazoa</taxon>
        <taxon>Chordata</taxon>
        <taxon>Craniata</taxon>
        <taxon>Vertebrata</taxon>
        <taxon>Euteleostomi</taxon>
        <taxon>Actinopterygii</taxon>
        <taxon>Neopterygii</taxon>
        <taxon>Teleostei</taxon>
        <taxon>Protacanthopterygii</taxon>
        <taxon>Salmoniformes</taxon>
        <taxon>Salmonidae</taxon>
        <taxon>Salmoninae</taxon>
        <taxon>Hucho</taxon>
    </lineage>
</organism>
<dbReference type="SUPFAM" id="SSF49854">
    <property type="entry name" value="Spermadhesin, CUB domain"/>
    <property type="match status" value="1"/>
</dbReference>
<evidence type="ECO:0000259" key="4">
    <source>
        <dbReference type="PROSITE" id="PS01180"/>
    </source>
</evidence>
<dbReference type="PROSITE" id="PS01180">
    <property type="entry name" value="CUB"/>
    <property type="match status" value="1"/>
</dbReference>
<dbReference type="FunFam" id="2.60.120.290:FF:000001">
    <property type="entry name" value="CUB and sushi domain-containing protein 3 isoform X1"/>
    <property type="match status" value="1"/>
</dbReference>
<keyword evidence="1" id="KW-1015">Disulfide bond</keyword>
<evidence type="ECO:0000256" key="1">
    <source>
        <dbReference type="ARBA" id="ARBA00023157"/>
    </source>
</evidence>
<dbReference type="SMART" id="SM00042">
    <property type="entry name" value="CUB"/>
    <property type="match status" value="1"/>
</dbReference>
<dbReference type="Proteomes" id="UP000314982">
    <property type="component" value="Unassembled WGS sequence"/>
</dbReference>
<accession>A0A4W5QPB6</accession>
<evidence type="ECO:0000256" key="3">
    <source>
        <dbReference type="SAM" id="SignalP"/>
    </source>
</evidence>
<dbReference type="CDD" id="cd00041">
    <property type="entry name" value="CUB"/>
    <property type="match status" value="1"/>
</dbReference>
<dbReference type="PANTHER" id="PTHR46908">
    <property type="entry name" value="CUBILIN-LIKE PROTEIN"/>
    <property type="match status" value="1"/>
</dbReference>
<reference evidence="5" key="3">
    <citation type="submission" date="2025-09" db="UniProtKB">
        <authorList>
            <consortium name="Ensembl"/>
        </authorList>
    </citation>
    <scope>IDENTIFICATION</scope>
</reference>
<dbReference type="InterPro" id="IPR000859">
    <property type="entry name" value="CUB_dom"/>
</dbReference>
<comment type="caution">
    <text evidence="2">Lacks conserved residue(s) required for the propagation of feature annotation.</text>
</comment>
<feature type="signal peptide" evidence="3">
    <location>
        <begin position="1"/>
        <end position="21"/>
    </location>
</feature>
<dbReference type="GeneTree" id="ENSGT00940000161110"/>
<feature type="domain" description="CUB" evidence="4">
    <location>
        <begin position="33"/>
        <end position="130"/>
    </location>
</feature>
<name>A0A4W5QPB6_9TELE</name>
<keyword evidence="6" id="KW-1185">Reference proteome</keyword>
<evidence type="ECO:0000256" key="2">
    <source>
        <dbReference type="PROSITE-ProRule" id="PRU00059"/>
    </source>
</evidence>
<evidence type="ECO:0000313" key="5">
    <source>
        <dbReference type="Ensembl" id="ENSHHUP00000077982.1"/>
    </source>
</evidence>
<feature type="chain" id="PRO_5021491501" description="CUB domain-containing protein" evidence="3">
    <location>
        <begin position="22"/>
        <end position="130"/>
    </location>
</feature>
<dbReference type="AlphaFoldDB" id="A0A4W5QPB6"/>
<proteinExistence type="predicted"/>
<evidence type="ECO:0000313" key="6">
    <source>
        <dbReference type="Proteomes" id="UP000314982"/>
    </source>
</evidence>
<dbReference type="InterPro" id="IPR052129">
    <property type="entry name" value="Spermadhesin-Link_domain"/>
</dbReference>
<dbReference type="PANTHER" id="PTHR46908:SF8">
    <property type="entry name" value="C-TYPE LECTIN DOMAIN-CONTAINING PROTEIN"/>
    <property type="match status" value="1"/>
</dbReference>
<dbReference type="Gene3D" id="2.60.120.290">
    <property type="entry name" value="Spermadhesin, CUB domain"/>
    <property type="match status" value="1"/>
</dbReference>
<keyword evidence="3" id="KW-0732">Signal</keyword>
<sequence length="130" mass="14160">WYIFNSLYLYLPFSLFQLVSVSLPSLSSCPVPCGGNLTQRTGTILSPGFPEPYLNSLNCVWKITVPEGSGIQIQVISFVTEQNWDSLEVFDGGDNSDTMLGSFSGESLSLLLSSLSVSLSFSLVEFCTLL</sequence>
<dbReference type="InterPro" id="IPR035914">
    <property type="entry name" value="Sperma_CUB_dom_sf"/>
</dbReference>
<protein>
    <recommendedName>
        <fullName evidence="4">CUB domain-containing protein</fullName>
    </recommendedName>
</protein>
<dbReference type="Ensembl" id="ENSHHUT00000080506.1">
    <property type="protein sequence ID" value="ENSHHUP00000077982.1"/>
    <property type="gene ID" value="ENSHHUG00000045518.1"/>
</dbReference>
<reference evidence="5" key="2">
    <citation type="submission" date="2025-08" db="UniProtKB">
        <authorList>
            <consortium name="Ensembl"/>
        </authorList>
    </citation>
    <scope>IDENTIFICATION</scope>
</reference>
<reference evidence="6" key="1">
    <citation type="submission" date="2018-06" db="EMBL/GenBank/DDBJ databases">
        <title>Genome assembly of Danube salmon.</title>
        <authorList>
            <person name="Macqueen D.J."/>
            <person name="Gundappa M.K."/>
        </authorList>
    </citation>
    <scope>NUCLEOTIDE SEQUENCE [LARGE SCALE GENOMIC DNA]</scope>
</reference>
<dbReference type="Pfam" id="PF00431">
    <property type="entry name" value="CUB"/>
    <property type="match status" value="1"/>
</dbReference>